<dbReference type="InterPro" id="IPR036291">
    <property type="entry name" value="NAD(P)-bd_dom_sf"/>
</dbReference>
<protein>
    <recommendedName>
        <fullName evidence="6">NAD(P)-binding protein</fullName>
    </recommendedName>
</protein>
<dbReference type="OrthoDB" id="37659at2759"/>
<gene>
    <name evidence="4" type="ORF">ACN38_g4196</name>
</gene>
<evidence type="ECO:0000256" key="2">
    <source>
        <dbReference type="ARBA" id="ARBA00022857"/>
    </source>
</evidence>
<dbReference type="PANTHER" id="PTHR44229">
    <property type="entry name" value="15-HYDROXYPROSTAGLANDIN DEHYDROGENASE [NAD(+)]"/>
    <property type="match status" value="1"/>
</dbReference>
<dbReference type="Gene3D" id="3.40.50.720">
    <property type="entry name" value="NAD(P)-binding Rossmann-like Domain"/>
    <property type="match status" value="1"/>
</dbReference>
<dbReference type="GO" id="GO:0005737">
    <property type="term" value="C:cytoplasm"/>
    <property type="evidence" value="ECO:0007669"/>
    <property type="project" value="TreeGrafter"/>
</dbReference>
<dbReference type="GO" id="GO:0016616">
    <property type="term" value="F:oxidoreductase activity, acting on the CH-OH group of donors, NAD or NADP as acceptor"/>
    <property type="evidence" value="ECO:0007669"/>
    <property type="project" value="TreeGrafter"/>
</dbReference>
<dbReference type="InterPro" id="IPR020904">
    <property type="entry name" value="Sc_DH/Rdtase_CS"/>
</dbReference>
<evidence type="ECO:0008006" key="6">
    <source>
        <dbReference type="Google" id="ProtNLM"/>
    </source>
</evidence>
<name>A0A0M8P3S5_9EURO</name>
<evidence type="ECO:0000313" key="5">
    <source>
        <dbReference type="Proteomes" id="UP000037696"/>
    </source>
</evidence>
<dbReference type="Pfam" id="PF00106">
    <property type="entry name" value="adh_short"/>
    <property type="match status" value="1"/>
</dbReference>
<evidence type="ECO:0000256" key="3">
    <source>
        <dbReference type="ARBA" id="ARBA00023002"/>
    </source>
</evidence>
<evidence type="ECO:0000313" key="4">
    <source>
        <dbReference type="EMBL" id="KOS44846.1"/>
    </source>
</evidence>
<dbReference type="Proteomes" id="UP000037696">
    <property type="component" value="Unassembled WGS sequence"/>
</dbReference>
<comment type="caution">
    <text evidence="4">The sequence shown here is derived from an EMBL/GenBank/DDBJ whole genome shotgun (WGS) entry which is preliminary data.</text>
</comment>
<keyword evidence="3" id="KW-0560">Oxidoreductase</keyword>
<keyword evidence="5" id="KW-1185">Reference proteome</keyword>
<proteinExistence type="inferred from homology"/>
<dbReference type="STRING" id="229535.A0A0M8P3S5"/>
<dbReference type="PROSITE" id="PS00061">
    <property type="entry name" value="ADH_SHORT"/>
    <property type="match status" value="1"/>
</dbReference>
<dbReference type="EMBL" id="LHQQ01000053">
    <property type="protein sequence ID" value="KOS44846.1"/>
    <property type="molecule type" value="Genomic_DNA"/>
</dbReference>
<dbReference type="PRINTS" id="PR00081">
    <property type="entry name" value="GDHRDH"/>
</dbReference>
<organism evidence="4 5">
    <name type="scientific">Penicillium nordicum</name>
    <dbReference type="NCBI Taxonomy" id="229535"/>
    <lineage>
        <taxon>Eukaryota</taxon>
        <taxon>Fungi</taxon>
        <taxon>Dikarya</taxon>
        <taxon>Ascomycota</taxon>
        <taxon>Pezizomycotina</taxon>
        <taxon>Eurotiomycetes</taxon>
        <taxon>Eurotiomycetidae</taxon>
        <taxon>Eurotiales</taxon>
        <taxon>Aspergillaceae</taxon>
        <taxon>Penicillium</taxon>
    </lineage>
</organism>
<keyword evidence="2" id="KW-0521">NADP</keyword>
<reference evidence="4 5" key="1">
    <citation type="submission" date="2015-08" db="EMBL/GenBank/DDBJ databases">
        <title>Genome sequencing of Penicillium nordicum.</title>
        <authorList>
            <person name="Nguyen H.D."/>
            <person name="Seifert K.A."/>
        </authorList>
    </citation>
    <scope>NUCLEOTIDE SEQUENCE [LARGE SCALE GENOMIC DNA]</scope>
    <source>
        <strain evidence="4 5">DAOMC 185683</strain>
    </source>
</reference>
<dbReference type="SUPFAM" id="SSF51735">
    <property type="entry name" value="NAD(P)-binding Rossmann-fold domains"/>
    <property type="match status" value="1"/>
</dbReference>
<evidence type="ECO:0000256" key="1">
    <source>
        <dbReference type="ARBA" id="ARBA00006484"/>
    </source>
</evidence>
<accession>A0A0M8P3S5</accession>
<dbReference type="AlphaFoldDB" id="A0A0M8P3S5"/>
<comment type="similarity">
    <text evidence="1">Belongs to the short-chain dehydrogenases/reductases (SDR) family.</text>
</comment>
<dbReference type="PANTHER" id="PTHR44229:SF4">
    <property type="entry name" value="15-HYDROXYPROSTAGLANDIN DEHYDROGENASE [NAD(+)]"/>
    <property type="match status" value="1"/>
</dbReference>
<sequence length="298" mass="32434">MTIRVALITGGASGLGLAVAKALLAKTPTGEEWWLHILDIDEDRGTQVASELPRCTFHRANVTQYSELATAFQGAFNQHKRLDFVFANAGMVERSNFYALLDAEEGQADAPPKEPVDLLPIDVDLKGVILTTYLAQHYFRHSPHKGQGASLVMTASCCGLYPSFYCPLYTAAKSGVVGFMRAVALHFKASGIRVNAICPSIIRTNLVDSTGWDSFPQNRFVEVDSIARVVVGLEGESQGLTDATGKHLNLEELYGTAVEISDSGFYFRPQHEFCDEGMREVMAATVLENQVGAILNGD</sequence>
<dbReference type="InterPro" id="IPR002347">
    <property type="entry name" value="SDR_fam"/>
</dbReference>